<dbReference type="SUPFAM" id="SSF54292">
    <property type="entry name" value="2Fe-2S ferredoxin-like"/>
    <property type="match status" value="1"/>
</dbReference>
<dbReference type="RefSeq" id="WP_201686086.1">
    <property type="nucleotide sequence ID" value="NZ_JAEQNA010000010.1"/>
</dbReference>
<dbReference type="Proteomes" id="UP000613011">
    <property type="component" value="Unassembled WGS sequence"/>
</dbReference>
<keyword evidence="4" id="KW-0408">Iron</keyword>
<dbReference type="CDD" id="cd00207">
    <property type="entry name" value="fer2"/>
    <property type="match status" value="1"/>
</dbReference>
<sequence>MNGVNLTYRLPDGTERTLRVPAGTSAMRAAVDAGLPGIVGECGGSMMCATCHVYVEGAGRGDLEGPSEQELAMLDFTAAERRPHSRLGCQLPASPALEGLVLVLPECQA</sequence>
<evidence type="ECO:0000256" key="4">
    <source>
        <dbReference type="ARBA" id="ARBA00023004"/>
    </source>
</evidence>
<dbReference type="GO" id="GO:0046872">
    <property type="term" value="F:metal ion binding"/>
    <property type="evidence" value="ECO:0007669"/>
    <property type="project" value="UniProtKB-KW"/>
</dbReference>
<evidence type="ECO:0000256" key="1">
    <source>
        <dbReference type="ARBA" id="ARBA00010914"/>
    </source>
</evidence>
<evidence type="ECO:0000256" key="3">
    <source>
        <dbReference type="ARBA" id="ARBA00022723"/>
    </source>
</evidence>
<dbReference type="InterPro" id="IPR001041">
    <property type="entry name" value="2Fe-2S_ferredoxin-type"/>
</dbReference>
<dbReference type="Gene3D" id="3.10.20.30">
    <property type="match status" value="1"/>
</dbReference>
<dbReference type="Pfam" id="PF00111">
    <property type="entry name" value="Fer2"/>
    <property type="match status" value="1"/>
</dbReference>
<evidence type="ECO:0000313" key="8">
    <source>
        <dbReference type="EMBL" id="MBL0422958.1"/>
    </source>
</evidence>
<evidence type="ECO:0000313" key="9">
    <source>
        <dbReference type="Proteomes" id="UP000613011"/>
    </source>
</evidence>
<keyword evidence="9" id="KW-1185">Reference proteome</keyword>
<dbReference type="PROSITE" id="PS51085">
    <property type="entry name" value="2FE2S_FER_2"/>
    <property type="match status" value="1"/>
</dbReference>
<dbReference type="EMBL" id="JAEQNA010000010">
    <property type="protein sequence ID" value="MBL0422958.1"/>
    <property type="molecule type" value="Genomic_DNA"/>
</dbReference>
<evidence type="ECO:0000256" key="5">
    <source>
        <dbReference type="ARBA" id="ARBA00023014"/>
    </source>
</evidence>
<dbReference type="InterPro" id="IPR001055">
    <property type="entry name" value="Adrenodoxin-like"/>
</dbReference>
<keyword evidence="2" id="KW-0001">2Fe-2S</keyword>
<accession>A0A936ZT23</accession>
<protein>
    <submittedName>
        <fullName evidence="8">2Fe-2S iron-sulfur cluster binding domain-containing protein</fullName>
    </submittedName>
</protein>
<comment type="similarity">
    <text evidence="1">Belongs to the adrenodoxin/putidaredoxin family.</text>
</comment>
<comment type="caution">
    <text evidence="8">The sequence shown here is derived from an EMBL/GenBank/DDBJ whole genome shotgun (WGS) entry which is preliminary data.</text>
</comment>
<dbReference type="GO" id="GO:0140647">
    <property type="term" value="P:P450-containing electron transport chain"/>
    <property type="evidence" value="ECO:0007669"/>
    <property type="project" value="InterPro"/>
</dbReference>
<dbReference type="PROSITE" id="PS00814">
    <property type="entry name" value="ADX"/>
    <property type="match status" value="1"/>
</dbReference>
<dbReference type="GO" id="GO:0009055">
    <property type="term" value="F:electron transfer activity"/>
    <property type="evidence" value="ECO:0007669"/>
    <property type="project" value="TreeGrafter"/>
</dbReference>
<dbReference type="InterPro" id="IPR018298">
    <property type="entry name" value="Adrenodoxin_Fe-S_BS"/>
</dbReference>
<organism evidence="8 9">
    <name type="scientific">Ramlibacter aurantiacus</name>
    <dbReference type="NCBI Taxonomy" id="2801330"/>
    <lineage>
        <taxon>Bacteria</taxon>
        <taxon>Pseudomonadati</taxon>
        <taxon>Pseudomonadota</taxon>
        <taxon>Betaproteobacteria</taxon>
        <taxon>Burkholderiales</taxon>
        <taxon>Comamonadaceae</taxon>
        <taxon>Ramlibacter</taxon>
    </lineage>
</organism>
<dbReference type="InterPro" id="IPR012675">
    <property type="entry name" value="Beta-grasp_dom_sf"/>
</dbReference>
<dbReference type="InterPro" id="IPR036010">
    <property type="entry name" value="2Fe-2S_ferredoxin-like_sf"/>
</dbReference>
<dbReference type="PANTHER" id="PTHR23426:SF65">
    <property type="entry name" value="FERREDOXIN-2, MITOCHONDRIAL"/>
    <property type="match status" value="1"/>
</dbReference>
<comment type="cofactor">
    <cofactor evidence="6">
        <name>[2Fe-2S] cluster</name>
        <dbReference type="ChEBI" id="CHEBI:190135"/>
    </cofactor>
</comment>
<dbReference type="PANTHER" id="PTHR23426">
    <property type="entry name" value="FERREDOXIN/ADRENODOXIN"/>
    <property type="match status" value="1"/>
</dbReference>
<evidence type="ECO:0000256" key="6">
    <source>
        <dbReference type="ARBA" id="ARBA00034078"/>
    </source>
</evidence>
<evidence type="ECO:0000259" key="7">
    <source>
        <dbReference type="PROSITE" id="PS51085"/>
    </source>
</evidence>
<dbReference type="GO" id="GO:0005829">
    <property type="term" value="C:cytosol"/>
    <property type="evidence" value="ECO:0007669"/>
    <property type="project" value="TreeGrafter"/>
</dbReference>
<proteinExistence type="inferred from homology"/>
<evidence type="ECO:0000256" key="2">
    <source>
        <dbReference type="ARBA" id="ARBA00022714"/>
    </source>
</evidence>
<dbReference type="GO" id="GO:0051537">
    <property type="term" value="F:2 iron, 2 sulfur cluster binding"/>
    <property type="evidence" value="ECO:0007669"/>
    <property type="project" value="UniProtKB-KW"/>
</dbReference>
<keyword evidence="3" id="KW-0479">Metal-binding</keyword>
<feature type="domain" description="2Fe-2S ferredoxin-type" evidence="7">
    <location>
        <begin position="4"/>
        <end position="108"/>
    </location>
</feature>
<reference evidence="8" key="1">
    <citation type="submission" date="2021-01" db="EMBL/GenBank/DDBJ databases">
        <title>Ramlibacter sp. strain AW1 16S ribosomal RNA gene Genome sequencing and assembly.</title>
        <authorList>
            <person name="Kang M."/>
        </authorList>
    </citation>
    <scope>NUCLEOTIDE SEQUENCE</scope>
    <source>
        <strain evidence="8">AW1</strain>
    </source>
</reference>
<dbReference type="PRINTS" id="PR00355">
    <property type="entry name" value="ADRENODOXIN"/>
</dbReference>
<gene>
    <name evidence="8" type="ORF">JI739_21660</name>
</gene>
<dbReference type="AlphaFoldDB" id="A0A936ZT23"/>
<name>A0A936ZT23_9BURK</name>
<keyword evidence="5" id="KW-0411">Iron-sulfur</keyword>